<evidence type="ECO:0000256" key="7">
    <source>
        <dbReference type="ARBA" id="ARBA00024363"/>
    </source>
</evidence>
<gene>
    <name evidence="11" type="ORF">SCLCIDRAFT_31727</name>
</gene>
<keyword evidence="2 9" id="KW-0812">Transmembrane</keyword>
<feature type="transmembrane region" description="Helical" evidence="9">
    <location>
        <begin position="605"/>
        <end position="627"/>
    </location>
</feature>
<dbReference type="GO" id="GO:0005524">
    <property type="term" value="F:ATP binding"/>
    <property type="evidence" value="ECO:0007669"/>
    <property type="project" value="UniProtKB-KW"/>
</dbReference>
<dbReference type="GO" id="GO:0016020">
    <property type="term" value="C:membrane"/>
    <property type="evidence" value="ECO:0007669"/>
    <property type="project" value="UniProtKB-SubCell"/>
</dbReference>
<feature type="transmembrane region" description="Helical" evidence="9">
    <location>
        <begin position="294"/>
        <end position="315"/>
    </location>
</feature>
<evidence type="ECO:0000256" key="3">
    <source>
        <dbReference type="ARBA" id="ARBA00022741"/>
    </source>
</evidence>
<dbReference type="OrthoDB" id="6500128at2759"/>
<accession>A0A0C3DC88</accession>
<evidence type="ECO:0000313" key="12">
    <source>
        <dbReference type="Proteomes" id="UP000053989"/>
    </source>
</evidence>
<dbReference type="GO" id="GO:0016887">
    <property type="term" value="F:ATP hydrolysis activity"/>
    <property type="evidence" value="ECO:0007669"/>
    <property type="project" value="InterPro"/>
</dbReference>
<feature type="transmembrane region" description="Helical" evidence="9">
    <location>
        <begin position="373"/>
        <end position="393"/>
    </location>
</feature>
<dbReference type="InterPro" id="IPR039421">
    <property type="entry name" value="Type_1_exporter"/>
</dbReference>
<evidence type="ECO:0000256" key="6">
    <source>
        <dbReference type="ARBA" id="ARBA00023136"/>
    </source>
</evidence>
<reference evidence="11 12" key="1">
    <citation type="submission" date="2014-04" db="EMBL/GenBank/DDBJ databases">
        <authorList>
            <consortium name="DOE Joint Genome Institute"/>
            <person name="Kuo A."/>
            <person name="Kohler A."/>
            <person name="Nagy L.G."/>
            <person name="Floudas D."/>
            <person name="Copeland A."/>
            <person name="Barry K.W."/>
            <person name="Cichocki N."/>
            <person name="Veneault-Fourrey C."/>
            <person name="LaButti K."/>
            <person name="Lindquist E.A."/>
            <person name="Lipzen A."/>
            <person name="Lundell T."/>
            <person name="Morin E."/>
            <person name="Murat C."/>
            <person name="Sun H."/>
            <person name="Tunlid A."/>
            <person name="Henrissat B."/>
            <person name="Grigoriev I.V."/>
            <person name="Hibbett D.S."/>
            <person name="Martin F."/>
            <person name="Nordberg H.P."/>
            <person name="Cantor M.N."/>
            <person name="Hua S.X."/>
        </authorList>
    </citation>
    <scope>NUCLEOTIDE SEQUENCE [LARGE SCALE GENOMIC DNA]</scope>
    <source>
        <strain evidence="11 12">Foug A</strain>
    </source>
</reference>
<evidence type="ECO:0000256" key="8">
    <source>
        <dbReference type="SAM" id="MobiDB-lite"/>
    </source>
</evidence>
<dbReference type="GO" id="GO:0042626">
    <property type="term" value="F:ATPase-coupled transmembrane transporter activity"/>
    <property type="evidence" value="ECO:0007669"/>
    <property type="project" value="TreeGrafter"/>
</dbReference>
<feature type="transmembrane region" description="Helical" evidence="9">
    <location>
        <begin position="698"/>
        <end position="719"/>
    </location>
</feature>
<feature type="region of interest" description="Disordered" evidence="8">
    <location>
        <begin position="979"/>
        <end position="1232"/>
    </location>
</feature>
<evidence type="ECO:0000313" key="11">
    <source>
        <dbReference type="EMBL" id="KIM53676.1"/>
    </source>
</evidence>
<dbReference type="InterPro" id="IPR027417">
    <property type="entry name" value="P-loop_NTPase"/>
</dbReference>
<feature type="transmembrane region" description="Helical" evidence="9">
    <location>
        <begin position="260"/>
        <end position="282"/>
    </location>
</feature>
<name>A0A0C3DC88_9AGAM</name>
<feature type="transmembrane region" description="Helical" evidence="9">
    <location>
        <begin position="327"/>
        <end position="349"/>
    </location>
</feature>
<evidence type="ECO:0000259" key="10">
    <source>
        <dbReference type="SMART" id="SM00382"/>
    </source>
</evidence>
<dbReference type="PANTHER" id="PTHR24221:SF654">
    <property type="entry name" value="ATP-BINDING CASSETTE SUB-FAMILY B MEMBER 6"/>
    <property type="match status" value="1"/>
</dbReference>
<feature type="transmembrane region" description="Helical" evidence="9">
    <location>
        <begin position="197"/>
        <end position="217"/>
    </location>
</feature>
<feature type="compositionally biased region" description="Basic and acidic residues" evidence="8">
    <location>
        <begin position="1205"/>
        <end position="1215"/>
    </location>
</feature>
<dbReference type="Gene3D" id="1.20.1560.10">
    <property type="entry name" value="ABC transporter type 1, transmembrane domain"/>
    <property type="match status" value="2"/>
</dbReference>
<dbReference type="AlphaFoldDB" id="A0A0C3DC88"/>
<proteinExistence type="inferred from homology"/>
<dbReference type="SMART" id="SM00382">
    <property type="entry name" value="AAA"/>
    <property type="match status" value="1"/>
</dbReference>
<dbReference type="EMBL" id="KN822174">
    <property type="protein sequence ID" value="KIM53676.1"/>
    <property type="molecule type" value="Genomic_DNA"/>
</dbReference>
<keyword evidence="6 9" id="KW-0472">Membrane</keyword>
<feature type="transmembrane region" description="Helical" evidence="9">
    <location>
        <begin position="633"/>
        <end position="653"/>
    </location>
</feature>
<dbReference type="InParanoid" id="A0A0C3DC88"/>
<reference evidence="12" key="2">
    <citation type="submission" date="2015-01" db="EMBL/GenBank/DDBJ databases">
        <title>Evolutionary Origins and Diversification of the Mycorrhizal Mutualists.</title>
        <authorList>
            <consortium name="DOE Joint Genome Institute"/>
            <consortium name="Mycorrhizal Genomics Consortium"/>
            <person name="Kohler A."/>
            <person name="Kuo A."/>
            <person name="Nagy L.G."/>
            <person name="Floudas D."/>
            <person name="Copeland A."/>
            <person name="Barry K.W."/>
            <person name="Cichocki N."/>
            <person name="Veneault-Fourrey C."/>
            <person name="LaButti K."/>
            <person name="Lindquist E.A."/>
            <person name="Lipzen A."/>
            <person name="Lundell T."/>
            <person name="Morin E."/>
            <person name="Murat C."/>
            <person name="Riley R."/>
            <person name="Ohm R."/>
            <person name="Sun H."/>
            <person name="Tunlid A."/>
            <person name="Henrissat B."/>
            <person name="Grigoriev I.V."/>
            <person name="Hibbett D.S."/>
            <person name="Martin F."/>
        </authorList>
    </citation>
    <scope>NUCLEOTIDE SEQUENCE [LARGE SCALE GENOMIC DNA]</scope>
    <source>
        <strain evidence="12">Foug A</strain>
    </source>
</reference>
<keyword evidence="12" id="KW-1185">Reference proteome</keyword>
<evidence type="ECO:0000256" key="5">
    <source>
        <dbReference type="ARBA" id="ARBA00022989"/>
    </source>
</evidence>
<dbReference type="InterPro" id="IPR003593">
    <property type="entry name" value="AAA+_ATPase"/>
</dbReference>
<organism evidence="11 12">
    <name type="scientific">Scleroderma citrinum Foug A</name>
    <dbReference type="NCBI Taxonomy" id="1036808"/>
    <lineage>
        <taxon>Eukaryota</taxon>
        <taxon>Fungi</taxon>
        <taxon>Dikarya</taxon>
        <taxon>Basidiomycota</taxon>
        <taxon>Agaricomycotina</taxon>
        <taxon>Agaricomycetes</taxon>
        <taxon>Agaricomycetidae</taxon>
        <taxon>Boletales</taxon>
        <taxon>Sclerodermatineae</taxon>
        <taxon>Sclerodermataceae</taxon>
        <taxon>Scleroderma</taxon>
    </lineage>
</organism>
<dbReference type="SUPFAM" id="SSF52540">
    <property type="entry name" value="P-loop containing nucleoside triphosphate hydrolases"/>
    <property type="match status" value="1"/>
</dbReference>
<feature type="region of interest" description="Disordered" evidence="8">
    <location>
        <begin position="408"/>
        <end position="450"/>
    </location>
</feature>
<feature type="transmembrane region" description="Helical" evidence="9">
    <location>
        <begin position="665"/>
        <end position="692"/>
    </location>
</feature>
<dbReference type="STRING" id="1036808.A0A0C3DC88"/>
<evidence type="ECO:0000256" key="1">
    <source>
        <dbReference type="ARBA" id="ARBA00004141"/>
    </source>
</evidence>
<feature type="transmembrane region" description="Helical" evidence="9">
    <location>
        <begin position="481"/>
        <end position="500"/>
    </location>
</feature>
<dbReference type="HOGENOM" id="CLU_000604_6_4_1"/>
<dbReference type="InterPro" id="IPR003439">
    <property type="entry name" value="ABC_transporter-like_ATP-bd"/>
</dbReference>
<dbReference type="Pfam" id="PF00005">
    <property type="entry name" value="ABC_tran"/>
    <property type="match status" value="1"/>
</dbReference>
<dbReference type="PANTHER" id="PTHR24221">
    <property type="entry name" value="ATP-BINDING CASSETTE SUB-FAMILY B"/>
    <property type="match status" value="1"/>
</dbReference>
<feature type="domain" description="AAA+ ATPase" evidence="10">
    <location>
        <begin position="793"/>
        <end position="935"/>
    </location>
</feature>
<sequence>MSLVMAELNCAEAGHKYLRSTEKGTRASGRSEFLCERMAAATVITHLESEVVTQAHRIRDRLCPPHVYYGDCQYFQGDQPRLGASVQMLMNEWIDEEAWQLQDRKINRRIRIYIDSVSAERNGSLSAFAPSTATHQLKSQASALVTVPTDWASFSLHTGHGDDDQRRPIDERGHLYGRQILSPSSSILVMAHQGSRFTSLMLPALGAGASASVLFAIRVSSPAVVFLATLSLLSIKPLSPPPPSPVTPVVVESRVPRRTLILVLLSLSSLSFLIDGLAYVAGAVFNKAWTLGTGIPLASLLGLVAYAGLAALGAWKDINNIQVWSFNRVRLAIALALILDITQVVLLALSAKTRGAAHFCDNTKLSKCIPDTFHVLTPFLRVLILIPLLFSLYSPRIVYTHVETQPEAQANGNESAPLQEDGPTGESSKYGTFTAQGQCDSGPPPTCPDAKEAPLKHESSCATLRGLWTYLYPTFSRRYKFLAAFVGLLHIITRILKPLLPLSLGAAVNAFISHSSGGSYPIPMPFGTSPYPYIFTSVILFFLTSRDGIPAMVVALGSRIGEQTDSVLESAYVSHLLGLSLGDGASVKSRASLYPSGAFSRALEALLVVKAVVLDGIIGVVVLGLLFGWEVALGVFVFLAIYIYASCVLTRILSSSAVPSTSSQVSPAFVLLTLVQALIASGGLLLGSLYIARGVVDSVWSVGAWVAWVWYWCALILPFSSTPCLCKALEDVRTVLNVLVRPAGILDSGNGSLDGDGGVEIRFENVSFTYPYSAEHSQSYGALLSSVSFAVPASATVALVGAPGSGKSTILKLLYRLYSPDVNGGSIYLDGKNVRDISLCGLRDKLAVVGKVGEDERRAAVSRALAKDARVVLVEGGLDADVLELVNSPRTVLWEVDSAHFASVQEGVDQIVVLKDGQIAEQGTFKELLEADGVFATMWAEHVQQAPAPSGPDPSVAGYEIEVADAEAISGSGVIAESPGAATASLPPAPSVRAPSLRAPTASIHAESVAPPVPTKDDNDPISFPTSDAEVEPIPPAPVAFPTSDDKPAQAPAPVSFPASDDANSASSHPRPAIPGHIHSASVTFDTSTTPPRASTPDPTGSPKAEPTEGKRKRISSQNFQRMARRISLSTPRKGTGIPSIPGIANIANVLKRDGSVKGESKDKGGEAKSGEAGVQDADVVSATGSGSGLGSGGNSARNSGELSRQSDKDKEREEKKKRRRSFMQIGSGGST</sequence>
<comment type="similarity">
    <text evidence="7">Belongs to the ABC transporter superfamily. ABCB family. Heavy Metal importer (TC 3.A.1.210) subfamily.</text>
</comment>
<keyword evidence="3" id="KW-0547">Nucleotide-binding</keyword>
<keyword evidence="5 9" id="KW-1133">Transmembrane helix</keyword>
<evidence type="ECO:0000256" key="2">
    <source>
        <dbReference type="ARBA" id="ARBA00022692"/>
    </source>
</evidence>
<feature type="compositionally biased region" description="Polar residues" evidence="8">
    <location>
        <begin position="425"/>
        <end position="439"/>
    </location>
</feature>
<evidence type="ECO:0000256" key="9">
    <source>
        <dbReference type="SAM" id="Phobius"/>
    </source>
</evidence>
<dbReference type="Proteomes" id="UP000053989">
    <property type="component" value="Unassembled WGS sequence"/>
</dbReference>
<dbReference type="Gene3D" id="3.40.50.300">
    <property type="entry name" value="P-loop containing nucleotide triphosphate hydrolases"/>
    <property type="match status" value="2"/>
</dbReference>
<comment type="subcellular location">
    <subcellularLocation>
        <location evidence="1">Membrane</location>
        <topology evidence="1">Multi-pass membrane protein</topology>
    </subcellularLocation>
</comment>
<protein>
    <recommendedName>
        <fullName evidence="10">AAA+ ATPase domain-containing protein</fullName>
    </recommendedName>
</protein>
<dbReference type="InterPro" id="IPR036640">
    <property type="entry name" value="ABC1_TM_sf"/>
</dbReference>
<feature type="compositionally biased region" description="Polar residues" evidence="8">
    <location>
        <begin position="1081"/>
        <end position="1099"/>
    </location>
</feature>
<keyword evidence="4" id="KW-0067">ATP-binding</keyword>
<feature type="compositionally biased region" description="Basic and acidic residues" evidence="8">
    <location>
        <begin position="1151"/>
        <end position="1170"/>
    </location>
</feature>
<evidence type="ECO:0000256" key="4">
    <source>
        <dbReference type="ARBA" id="ARBA00022840"/>
    </source>
</evidence>